<dbReference type="STRING" id="225164.V4A8D0"/>
<sequence length="173" mass="19779">MAEAIKTQNPEKVSQCKDLFKLIKFEWSIKVRKLATTTLSYRRFNKEHSLPEADDLVKLQQHIKGEIKQLNLKDSRYLNYRRVGVLAETRILLFNKRRSGKVEGMSCLTNIKKSMREGLTALENYLLTSQDLIEIHGKNGNGVPVIVPSDTKALLKYLAIAENRSNAVIYDSN</sequence>
<evidence type="ECO:0000313" key="1">
    <source>
        <dbReference type="EMBL" id="ESO92977.1"/>
    </source>
</evidence>
<dbReference type="Proteomes" id="UP000030746">
    <property type="component" value="Unassembled WGS sequence"/>
</dbReference>
<dbReference type="CTD" id="20238856"/>
<dbReference type="HOGENOM" id="CLU_1549383_0_0_1"/>
<evidence type="ECO:0000313" key="2">
    <source>
        <dbReference type="Proteomes" id="UP000030746"/>
    </source>
</evidence>
<dbReference type="PANTHER" id="PTHR33480:SF1">
    <property type="entry name" value="TYR RECOMBINASE DOMAIN-CONTAINING PROTEIN"/>
    <property type="match status" value="1"/>
</dbReference>
<dbReference type="RefSeq" id="XP_009056187.1">
    <property type="nucleotide sequence ID" value="XM_009057939.1"/>
</dbReference>
<name>V4A8D0_LOTGI</name>
<gene>
    <name evidence="1" type="ORF">LOTGIDRAFT_162004</name>
</gene>
<protein>
    <submittedName>
        <fullName evidence="1">Uncharacterized protein</fullName>
    </submittedName>
</protein>
<dbReference type="EMBL" id="KB201977">
    <property type="protein sequence ID" value="ESO92977.1"/>
    <property type="molecule type" value="Genomic_DNA"/>
</dbReference>
<keyword evidence="2" id="KW-1185">Reference proteome</keyword>
<proteinExistence type="predicted"/>
<dbReference type="PANTHER" id="PTHR33480">
    <property type="entry name" value="SET DOMAIN-CONTAINING PROTEIN-RELATED"/>
    <property type="match status" value="1"/>
</dbReference>
<organism evidence="1 2">
    <name type="scientific">Lottia gigantea</name>
    <name type="common">Giant owl limpet</name>
    <dbReference type="NCBI Taxonomy" id="225164"/>
    <lineage>
        <taxon>Eukaryota</taxon>
        <taxon>Metazoa</taxon>
        <taxon>Spiralia</taxon>
        <taxon>Lophotrochozoa</taxon>
        <taxon>Mollusca</taxon>
        <taxon>Gastropoda</taxon>
        <taxon>Patellogastropoda</taxon>
        <taxon>Lottioidea</taxon>
        <taxon>Lottiidae</taxon>
        <taxon>Lottia</taxon>
    </lineage>
</organism>
<dbReference type="GeneID" id="20238856"/>
<accession>V4A8D0</accession>
<dbReference type="KEGG" id="lgi:LOTGIDRAFT_162004"/>
<dbReference type="AlphaFoldDB" id="V4A8D0"/>
<reference evidence="1 2" key="1">
    <citation type="journal article" date="2013" name="Nature">
        <title>Insights into bilaterian evolution from three spiralian genomes.</title>
        <authorList>
            <person name="Simakov O."/>
            <person name="Marletaz F."/>
            <person name="Cho S.J."/>
            <person name="Edsinger-Gonzales E."/>
            <person name="Havlak P."/>
            <person name="Hellsten U."/>
            <person name="Kuo D.H."/>
            <person name="Larsson T."/>
            <person name="Lv J."/>
            <person name="Arendt D."/>
            <person name="Savage R."/>
            <person name="Osoegawa K."/>
            <person name="de Jong P."/>
            <person name="Grimwood J."/>
            <person name="Chapman J.A."/>
            <person name="Shapiro H."/>
            <person name="Aerts A."/>
            <person name="Otillar R.P."/>
            <person name="Terry A.Y."/>
            <person name="Boore J.L."/>
            <person name="Grigoriev I.V."/>
            <person name="Lindberg D.R."/>
            <person name="Seaver E.C."/>
            <person name="Weisblat D.A."/>
            <person name="Putnam N.H."/>
            <person name="Rokhsar D.S."/>
        </authorList>
    </citation>
    <scope>NUCLEOTIDE SEQUENCE [LARGE SCALE GENOMIC DNA]</scope>
</reference>
<dbReference type="OrthoDB" id="6147664at2759"/>